<reference evidence="5" key="1">
    <citation type="submission" date="2016-11" db="UniProtKB">
        <authorList>
            <consortium name="WormBaseParasite"/>
        </authorList>
    </citation>
    <scope>IDENTIFICATION</scope>
</reference>
<evidence type="ECO:0000256" key="1">
    <source>
        <dbReference type="SAM" id="SignalP"/>
    </source>
</evidence>
<organism evidence="3 5">
    <name type="scientific">Bursaphelenchus xylophilus</name>
    <name type="common">Pinewood nematode worm</name>
    <name type="synonym">Aphelenchoides xylophilus</name>
    <dbReference type="NCBI Taxonomy" id="6326"/>
    <lineage>
        <taxon>Eukaryota</taxon>
        <taxon>Metazoa</taxon>
        <taxon>Ecdysozoa</taxon>
        <taxon>Nematoda</taxon>
        <taxon>Chromadorea</taxon>
        <taxon>Rhabditida</taxon>
        <taxon>Tylenchina</taxon>
        <taxon>Tylenchomorpha</taxon>
        <taxon>Aphelenchoidea</taxon>
        <taxon>Aphelenchoididae</taxon>
        <taxon>Bursaphelenchus</taxon>
    </lineage>
</organism>
<gene>
    <name evidence="2" type="ORF">BXYJ_LOCUS8168</name>
</gene>
<dbReference type="Proteomes" id="UP000095284">
    <property type="component" value="Unplaced"/>
</dbReference>
<dbReference type="WBParaSite" id="BXY_1144600.1">
    <property type="protein sequence ID" value="BXY_1144600.1"/>
    <property type="gene ID" value="BXY_1144600"/>
</dbReference>
<dbReference type="Proteomes" id="UP000659654">
    <property type="component" value="Unassembled WGS sequence"/>
</dbReference>
<name>A0A1I7SEI7_BURXY</name>
<feature type="signal peptide" evidence="1">
    <location>
        <begin position="1"/>
        <end position="19"/>
    </location>
</feature>
<keyword evidence="4" id="KW-1185">Reference proteome</keyword>
<evidence type="ECO:0000313" key="5">
    <source>
        <dbReference type="WBParaSite" id="BXY_1144600.1"/>
    </source>
</evidence>
<dbReference type="EMBL" id="CAJFCV020000004">
    <property type="protein sequence ID" value="CAG9113547.1"/>
    <property type="molecule type" value="Genomic_DNA"/>
</dbReference>
<dbReference type="SMR" id="A0A1I7SEI7"/>
<protein>
    <submittedName>
        <fullName evidence="2">(pine wood nematode) hypothetical protein</fullName>
    </submittedName>
</protein>
<dbReference type="EMBL" id="CAJFDI010000004">
    <property type="protein sequence ID" value="CAD5224687.1"/>
    <property type="molecule type" value="Genomic_DNA"/>
</dbReference>
<keyword evidence="1" id="KW-0732">Signal</keyword>
<feature type="chain" id="PRO_5036022142" evidence="1">
    <location>
        <begin position="20"/>
        <end position="161"/>
    </location>
</feature>
<reference evidence="2" key="2">
    <citation type="submission" date="2020-09" db="EMBL/GenBank/DDBJ databases">
        <authorList>
            <person name="Kikuchi T."/>
        </authorList>
    </citation>
    <scope>NUCLEOTIDE SEQUENCE</scope>
    <source>
        <strain evidence="2">Ka4C1</strain>
    </source>
</reference>
<evidence type="ECO:0000313" key="3">
    <source>
        <dbReference type="Proteomes" id="UP000095284"/>
    </source>
</evidence>
<sequence length="161" mass="17223">MSRTMKIAVFLLALSSAVAAPLTPFRIVGNASSGANVVCGVPLPVKDIVNSCRVPFGFVPATIHSKAQNDAALKIAAGVPIYCSDATDKIVIGLYSEHQKFKWLGSNTTYDFNNIRKGVEIPDGPTYYVLAFKDTAEQKAGEWLPVDGNVRIAGALCVNKH</sequence>
<evidence type="ECO:0000313" key="2">
    <source>
        <dbReference type="EMBL" id="CAD5224687.1"/>
    </source>
</evidence>
<dbReference type="AlphaFoldDB" id="A0A1I7SEI7"/>
<proteinExistence type="predicted"/>
<dbReference type="Proteomes" id="UP000582659">
    <property type="component" value="Unassembled WGS sequence"/>
</dbReference>
<accession>A0A1I7SEI7</accession>
<evidence type="ECO:0000313" key="4">
    <source>
        <dbReference type="Proteomes" id="UP000659654"/>
    </source>
</evidence>